<evidence type="ECO:0000256" key="2">
    <source>
        <dbReference type="SAM" id="SignalP"/>
    </source>
</evidence>
<feature type="signal peptide" evidence="2">
    <location>
        <begin position="1"/>
        <end position="20"/>
    </location>
</feature>
<reference evidence="4" key="1">
    <citation type="journal article" date="2012" name="Science">
        <title>The Paleozoic origin of enzymatic lignin decomposition reconstructed from 31 fungal genomes.</title>
        <authorList>
            <person name="Floudas D."/>
            <person name="Binder M."/>
            <person name="Riley R."/>
            <person name="Barry K."/>
            <person name="Blanchette R.A."/>
            <person name="Henrissat B."/>
            <person name="Martinez A.T."/>
            <person name="Otillar R."/>
            <person name="Spatafora J.W."/>
            <person name="Yadav J.S."/>
            <person name="Aerts A."/>
            <person name="Benoit I."/>
            <person name="Boyd A."/>
            <person name="Carlson A."/>
            <person name="Copeland A."/>
            <person name="Coutinho P.M."/>
            <person name="de Vries R.P."/>
            <person name="Ferreira P."/>
            <person name="Findley K."/>
            <person name="Foster B."/>
            <person name="Gaskell J."/>
            <person name="Glotzer D."/>
            <person name="Gorecki P."/>
            <person name="Heitman J."/>
            <person name="Hesse C."/>
            <person name="Hori C."/>
            <person name="Igarashi K."/>
            <person name="Jurgens J.A."/>
            <person name="Kallen N."/>
            <person name="Kersten P."/>
            <person name="Kohler A."/>
            <person name="Kuees U."/>
            <person name="Kumar T.K.A."/>
            <person name="Kuo A."/>
            <person name="LaButti K."/>
            <person name="Larrondo L.F."/>
            <person name="Lindquist E."/>
            <person name="Ling A."/>
            <person name="Lombard V."/>
            <person name="Lucas S."/>
            <person name="Lundell T."/>
            <person name="Martin R."/>
            <person name="McLaughlin D.J."/>
            <person name="Morgenstern I."/>
            <person name="Morin E."/>
            <person name="Murat C."/>
            <person name="Nagy L.G."/>
            <person name="Nolan M."/>
            <person name="Ohm R.A."/>
            <person name="Patyshakuliyeva A."/>
            <person name="Rokas A."/>
            <person name="Ruiz-Duenas F.J."/>
            <person name="Sabat G."/>
            <person name="Salamov A."/>
            <person name="Samejima M."/>
            <person name="Schmutz J."/>
            <person name="Slot J.C."/>
            <person name="St John F."/>
            <person name="Stenlid J."/>
            <person name="Sun H."/>
            <person name="Sun S."/>
            <person name="Syed K."/>
            <person name="Tsang A."/>
            <person name="Wiebenga A."/>
            <person name="Young D."/>
            <person name="Pisabarro A."/>
            <person name="Eastwood D.C."/>
            <person name="Martin F."/>
            <person name="Cullen D."/>
            <person name="Grigoriev I.V."/>
            <person name="Hibbett D.S."/>
        </authorList>
    </citation>
    <scope>NUCLEOTIDE SEQUENCE [LARGE SCALE GENOMIC DNA]</scope>
    <source>
        <strain evidence="4">RWD-64-598 SS2</strain>
    </source>
</reference>
<protein>
    <recommendedName>
        <fullName evidence="5">Hydrophobin</fullName>
    </recommendedName>
</protein>
<evidence type="ECO:0000313" key="4">
    <source>
        <dbReference type="Proteomes" id="UP000053558"/>
    </source>
</evidence>
<evidence type="ECO:0008006" key="5">
    <source>
        <dbReference type="Google" id="ProtNLM"/>
    </source>
</evidence>
<comment type="caution">
    <text evidence="3">The sequence shown here is derived from an EMBL/GenBank/DDBJ whole genome shotgun (WGS) entry which is preliminary data.</text>
</comment>
<dbReference type="KEGG" id="cput:CONPUDRAFT_71988"/>
<feature type="chain" id="PRO_5024434376" description="Hydrophobin" evidence="2">
    <location>
        <begin position="21"/>
        <end position="198"/>
    </location>
</feature>
<gene>
    <name evidence="3" type="ORF">CONPUDRAFT_71988</name>
</gene>
<proteinExistence type="predicted"/>
<dbReference type="RefSeq" id="XP_007766475.1">
    <property type="nucleotide sequence ID" value="XM_007768285.1"/>
</dbReference>
<keyword evidence="4" id="KW-1185">Reference proteome</keyword>
<feature type="region of interest" description="Disordered" evidence="1">
    <location>
        <begin position="117"/>
        <end position="146"/>
    </location>
</feature>
<organism evidence="3 4">
    <name type="scientific">Coniophora puteana (strain RWD-64-598)</name>
    <name type="common">Brown rot fungus</name>
    <dbReference type="NCBI Taxonomy" id="741705"/>
    <lineage>
        <taxon>Eukaryota</taxon>
        <taxon>Fungi</taxon>
        <taxon>Dikarya</taxon>
        <taxon>Basidiomycota</taxon>
        <taxon>Agaricomycotina</taxon>
        <taxon>Agaricomycetes</taxon>
        <taxon>Agaricomycetidae</taxon>
        <taxon>Boletales</taxon>
        <taxon>Coniophorineae</taxon>
        <taxon>Coniophoraceae</taxon>
        <taxon>Coniophora</taxon>
    </lineage>
</organism>
<dbReference type="AlphaFoldDB" id="A0A5M3MWA0"/>
<evidence type="ECO:0000313" key="3">
    <source>
        <dbReference type="EMBL" id="EIW83442.1"/>
    </source>
</evidence>
<sequence>MNNNGLILLSVLFSALLVSSLRKPQFVALAIPVVTYKELISSGCSIDILKKRSQKARANGNLNPRQLALEAAPGEQFCIGICGHSTDVNVISGSECHLSSIERLALASAGRAEKAKAEAEAEAARRNVHQGRRGPTPTGNAAPQRPGYYPYVVSTGNNINLYGNSSMEDPSIQSGNGNTGGTKIVHNYYTPRTTKAAA</sequence>
<accession>A0A5M3MWA0</accession>
<feature type="region of interest" description="Disordered" evidence="1">
    <location>
        <begin position="171"/>
        <end position="198"/>
    </location>
</feature>
<dbReference type="GeneID" id="19208975"/>
<dbReference type="Proteomes" id="UP000053558">
    <property type="component" value="Unassembled WGS sequence"/>
</dbReference>
<name>A0A5M3MWA0_CONPW</name>
<keyword evidence="2" id="KW-0732">Signal</keyword>
<evidence type="ECO:0000256" key="1">
    <source>
        <dbReference type="SAM" id="MobiDB-lite"/>
    </source>
</evidence>
<dbReference type="EMBL" id="JH711576">
    <property type="protein sequence ID" value="EIW83442.1"/>
    <property type="molecule type" value="Genomic_DNA"/>
</dbReference>